<gene>
    <name evidence="2" type="ORF">D7319_00670</name>
</gene>
<evidence type="ECO:0000313" key="2">
    <source>
        <dbReference type="EMBL" id="RKN12512.1"/>
    </source>
</evidence>
<evidence type="ECO:0000256" key="1">
    <source>
        <dbReference type="SAM" id="MobiDB-lite"/>
    </source>
</evidence>
<dbReference type="AlphaFoldDB" id="A0A3A9WIU1"/>
<protein>
    <submittedName>
        <fullName evidence="2">Uncharacterized protein</fullName>
    </submittedName>
</protein>
<feature type="region of interest" description="Disordered" evidence="1">
    <location>
        <begin position="1"/>
        <end position="37"/>
    </location>
</feature>
<name>A0A3A9WIU1_9ACTN</name>
<dbReference type="Proteomes" id="UP000275024">
    <property type="component" value="Unassembled WGS sequence"/>
</dbReference>
<accession>A0A3A9WIU1</accession>
<reference evidence="2 3" key="1">
    <citation type="submission" date="2018-09" db="EMBL/GenBank/DDBJ databases">
        <title>Streptomyces sp. nov. DS1-2, an endophytic actinomycete isolated from roots of Dendrobium scabrilingue.</title>
        <authorList>
            <person name="Kuncharoen N."/>
            <person name="Kudo T."/>
            <person name="Ohkuma M."/>
            <person name="Yuki M."/>
            <person name="Tanasupawat S."/>
        </authorList>
    </citation>
    <scope>NUCLEOTIDE SEQUENCE [LARGE SCALE GENOMIC DNA]</scope>
    <source>
        <strain evidence="2 3">AZ1-7</strain>
    </source>
</reference>
<dbReference type="EMBL" id="RBDX01000001">
    <property type="protein sequence ID" value="RKN12512.1"/>
    <property type="molecule type" value="Genomic_DNA"/>
</dbReference>
<comment type="caution">
    <text evidence="2">The sequence shown here is derived from an EMBL/GenBank/DDBJ whole genome shotgun (WGS) entry which is preliminary data.</text>
</comment>
<organism evidence="2 3">
    <name type="scientific">Streptomyces radicis</name>
    <dbReference type="NCBI Taxonomy" id="1750517"/>
    <lineage>
        <taxon>Bacteria</taxon>
        <taxon>Bacillati</taxon>
        <taxon>Actinomycetota</taxon>
        <taxon>Actinomycetes</taxon>
        <taxon>Kitasatosporales</taxon>
        <taxon>Streptomycetaceae</taxon>
        <taxon>Streptomyces</taxon>
    </lineage>
</organism>
<feature type="compositionally biased region" description="Low complexity" evidence="1">
    <location>
        <begin position="11"/>
        <end position="34"/>
    </location>
</feature>
<evidence type="ECO:0000313" key="3">
    <source>
        <dbReference type="Proteomes" id="UP000275024"/>
    </source>
</evidence>
<dbReference type="OrthoDB" id="3189065at2"/>
<proteinExistence type="predicted"/>
<sequence length="83" mass="8719">MADPPRTARCGGPCPRRSASGSGPSRTRSPCPRGAAAATVDHLGSRLGEDAWRRGMNPEVADTGFLDNPYTYTDFRTAATHGG</sequence>